<evidence type="ECO:0000256" key="6">
    <source>
        <dbReference type="ARBA" id="ARBA00023136"/>
    </source>
</evidence>
<feature type="transmembrane region" description="Helical" evidence="7">
    <location>
        <begin position="34"/>
        <end position="51"/>
    </location>
</feature>
<comment type="caution">
    <text evidence="8">The sequence shown here is derived from an EMBL/GenBank/DDBJ whole genome shotgun (WGS) entry which is preliminary data.</text>
</comment>
<comment type="subcellular location">
    <subcellularLocation>
        <location evidence="1">Membrane</location>
        <topology evidence="1">Multi-pass membrane protein</topology>
    </subcellularLocation>
</comment>
<evidence type="ECO:0000256" key="3">
    <source>
        <dbReference type="ARBA" id="ARBA00022475"/>
    </source>
</evidence>
<dbReference type="GO" id="GO:0055085">
    <property type="term" value="P:transmembrane transport"/>
    <property type="evidence" value="ECO:0007669"/>
    <property type="project" value="InterPro"/>
</dbReference>
<evidence type="ECO:0008006" key="10">
    <source>
        <dbReference type="Google" id="ProtNLM"/>
    </source>
</evidence>
<feature type="transmembrane region" description="Helical" evidence="7">
    <location>
        <begin position="279"/>
        <end position="298"/>
    </location>
</feature>
<feature type="transmembrane region" description="Helical" evidence="7">
    <location>
        <begin position="218"/>
        <end position="242"/>
    </location>
</feature>
<dbReference type="GO" id="GO:0016020">
    <property type="term" value="C:membrane"/>
    <property type="evidence" value="ECO:0007669"/>
    <property type="project" value="UniProtKB-SubCell"/>
</dbReference>
<dbReference type="EMBL" id="PDKN01000002">
    <property type="protein sequence ID" value="RXJ60314.1"/>
    <property type="molecule type" value="Genomic_DNA"/>
</dbReference>
<reference evidence="8 9" key="1">
    <citation type="submission" date="2017-10" db="EMBL/GenBank/DDBJ databases">
        <title>Genomics of the genus Arcobacter.</title>
        <authorList>
            <person name="Perez-Cataluna A."/>
            <person name="Figueras M.J."/>
        </authorList>
    </citation>
    <scope>NUCLEOTIDE SEQUENCE [LARGE SCALE GENOMIC DNA]</scope>
    <source>
        <strain evidence="8 9">CECT 8987</strain>
    </source>
</reference>
<evidence type="ECO:0000256" key="7">
    <source>
        <dbReference type="SAM" id="Phobius"/>
    </source>
</evidence>
<dbReference type="OrthoDB" id="9786183at2"/>
<keyword evidence="3" id="KW-1003">Cell membrane</keyword>
<evidence type="ECO:0000313" key="8">
    <source>
        <dbReference type="EMBL" id="RXJ60314.1"/>
    </source>
</evidence>
<feature type="transmembrane region" description="Helical" evidence="7">
    <location>
        <begin position="183"/>
        <end position="206"/>
    </location>
</feature>
<evidence type="ECO:0000313" key="9">
    <source>
        <dbReference type="Proteomes" id="UP000290657"/>
    </source>
</evidence>
<dbReference type="Proteomes" id="UP000290657">
    <property type="component" value="Unassembled WGS sequence"/>
</dbReference>
<proteinExistence type="predicted"/>
<dbReference type="PANTHER" id="PTHR36838">
    <property type="entry name" value="AUXIN EFFLUX CARRIER FAMILY PROTEIN"/>
    <property type="match status" value="1"/>
</dbReference>
<dbReference type="RefSeq" id="WP_128995663.1">
    <property type="nucleotide sequence ID" value="NZ_PDKN01000002.1"/>
</dbReference>
<feature type="transmembrane region" description="Helical" evidence="7">
    <location>
        <begin position="6"/>
        <end position="22"/>
    </location>
</feature>
<feature type="transmembrane region" description="Helical" evidence="7">
    <location>
        <begin position="254"/>
        <end position="272"/>
    </location>
</feature>
<keyword evidence="2" id="KW-0813">Transport</keyword>
<evidence type="ECO:0000256" key="4">
    <source>
        <dbReference type="ARBA" id="ARBA00022692"/>
    </source>
</evidence>
<accession>A0A4Q0XUQ3</accession>
<feature type="transmembrane region" description="Helical" evidence="7">
    <location>
        <begin position="159"/>
        <end position="177"/>
    </location>
</feature>
<feature type="transmembrane region" description="Helical" evidence="7">
    <location>
        <begin position="57"/>
        <end position="79"/>
    </location>
</feature>
<name>A0A4Q0XUQ3_9BACT</name>
<feature type="transmembrane region" description="Helical" evidence="7">
    <location>
        <begin position="91"/>
        <end position="115"/>
    </location>
</feature>
<dbReference type="PANTHER" id="PTHR36838:SF1">
    <property type="entry name" value="SLR1864 PROTEIN"/>
    <property type="match status" value="1"/>
</dbReference>
<evidence type="ECO:0000256" key="2">
    <source>
        <dbReference type="ARBA" id="ARBA00022448"/>
    </source>
</evidence>
<organism evidence="8 9">
    <name type="scientific">Candidatus Marinarcus aquaticus</name>
    <dbReference type="NCBI Taxonomy" id="2044504"/>
    <lineage>
        <taxon>Bacteria</taxon>
        <taxon>Pseudomonadati</taxon>
        <taxon>Campylobacterota</taxon>
        <taxon>Epsilonproteobacteria</taxon>
        <taxon>Campylobacterales</taxon>
        <taxon>Arcobacteraceae</taxon>
        <taxon>Candidatus Marinarcus</taxon>
    </lineage>
</organism>
<gene>
    <name evidence="8" type="ORF">CRV04_04750</name>
</gene>
<dbReference type="InterPro" id="IPR004776">
    <property type="entry name" value="Mem_transp_PIN-like"/>
</dbReference>
<sequence length="303" mass="32498">MDNFLLIGLAIIAGYVLQKLKIFPNDAPNTLNKFVIYISLPAMIFLQIPKVELSINMAIPIVIGWITISVSALLVLALSRWMNFNKEITGALMLVAVLGNTSFLGIPIINAYFGADALPYVIVYDQMATFIALAVYGTLIVSIYSHNSELNVKIIVHKVVTFPPFLSLIIALFLIGIEFPPVISSVLATLGATIVPLALVAVGLQLQLKLPGHEIKPFTTALFVKLIVSPILAAIVCYILGWNGEVARISIMEAGMGPMITAGAVASMAGLAPRLSASILGYGILFAFFTTAVIYQLTDSFVG</sequence>
<keyword evidence="5 7" id="KW-1133">Transmembrane helix</keyword>
<keyword evidence="9" id="KW-1185">Reference proteome</keyword>
<keyword evidence="4 7" id="KW-0812">Transmembrane</keyword>
<feature type="transmembrane region" description="Helical" evidence="7">
    <location>
        <begin position="127"/>
        <end position="147"/>
    </location>
</feature>
<protein>
    <recommendedName>
        <fullName evidence="10">AEC family transporter</fullName>
    </recommendedName>
</protein>
<keyword evidence="6 7" id="KW-0472">Membrane</keyword>
<dbReference type="AlphaFoldDB" id="A0A4Q0XUQ3"/>
<dbReference type="Pfam" id="PF03547">
    <property type="entry name" value="Mem_trans"/>
    <property type="match status" value="1"/>
</dbReference>
<evidence type="ECO:0000256" key="5">
    <source>
        <dbReference type="ARBA" id="ARBA00022989"/>
    </source>
</evidence>
<evidence type="ECO:0000256" key="1">
    <source>
        <dbReference type="ARBA" id="ARBA00004141"/>
    </source>
</evidence>